<dbReference type="SUPFAM" id="SSF50939">
    <property type="entry name" value="Sialidases"/>
    <property type="match status" value="1"/>
</dbReference>
<reference evidence="2" key="1">
    <citation type="submission" date="2019-03" db="EMBL/GenBank/DDBJ databases">
        <authorList>
            <person name="Mank J."/>
            <person name="Almeida P."/>
        </authorList>
    </citation>
    <scope>NUCLEOTIDE SEQUENCE</scope>
    <source>
        <strain evidence="2">78183</strain>
    </source>
</reference>
<evidence type="ECO:0000313" key="2">
    <source>
        <dbReference type="EMBL" id="VFU47654.1"/>
    </source>
</evidence>
<dbReference type="PANTHER" id="PTHR43752:SF2">
    <property type="entry name" value="BNR_ASP-BOX REPEAT FAMILY PROTEIN"/>
    <property type="match status" value="1"/>
</dbReference>
<protein>
    <recommendedName>
        <fullName evidence="1">Sialidase domain-containing protein</fullName>
    </recommendedName>
</protein>
<dbReference type="PANTHER" id="PTHR43752">
    <property type="entry name" value="BNR/ASP-BOX REPEAT FAMILY PROTEIN"/>
    <property type="match status" value="1"/>
</dbReference>
<dbReference type="InterPro" id="IPR011040">
    <property type="entry name" value="Sialidase"/>
</dbReference>
<name>A0A6N2M1L9_SALVM</name>
<dbReference type="AlphaFoldDB" id="A0A6N2M1L9"/>
<dbReference type="Gene3D" id="2.120.10.10">
    <property type="match status" value="1"/>
</dbReference>
<gene>
    <name evidence="2" type="ORF">SVIM_LOCUS306941</name>
</gene>
<organism evidence="2">
    <name type="scientific">Salix viminalis</name>
    <name type="common">Common osier</name>
    <name type="synonym">Basket willow</name>
    <dbReference type="NCBI Taxonomy" id="40686"/>
    <lineage>
        <taxon>Eukaryota</taxon>
        <taxon>Viridiplantae</taxon>
        <taxon>Streptophyta</taxon>
        <taxon>Embryophyta</taxon>
        <taxon>Tracheophyta</taxon>
        <taxon>Spermatophyta</taxon>
        <taxon>Magnoliopsida</taxon>
        <taxon>eudicotyledons</taxon>
        <taxon>Gunneridae</taxon>
        <taxon>Pentapetalae</taxon>
        <taxon>rosids</taxon>
        <taxon>fabids</taxon>
        <taxon>Malpighiales</taxon>
        <taxon>Salicaceae</taxon>
        <taxon>Saliceae</taxon>
        <taxon>Salix</taxon>
    </lineage>
</organism>
<dbReference type="Pfam" id="PF13088">
    <property type="entry name" value="BNR_2"/>
    <property type="match status" value="1"/>
</dbReference>
<feature type="domain" description="Sialidase" evidence="1">
    <location>
        <begin position="39"/>
        <end position="325"/>
    </location>
</feature>
<dbReference type="EMBL" id="CAADRP010001674">
    <property type="protein sequence ID" value="VFU47654.1"/>
    <property type="molecule type" value="Genomic_DNA"/>
</dbReference>
<dbReference type="InterPro" id="IPR036278">
    <property type="entry name" value="Sialidase_sf"/>
</dbReference>
<dbReference type="CDD" id="cd15482">
    <property type="entry name" value="Sialidase_non-viral"/>
    <property type="match status" value="1"/>
</dbReference>
<sequence>MSKDCHNWQLVQEEFTFPANSSPFNSCHASTIVEVDKDHFLVAYFGGTKEGAPDVKIWIQTNKDGYWQSPIIVDEQLDVPMWNPVLFKLPSEELLLFYKVGQESIVDYDGLACWILDFLFFLGGVWFTVSEGKRSYDKGVTWSKREQLPPGILGPSKNKPILLENGLLLCGSSVESWNSWGAWMEVTADAGRSWRKHGPIYVENTSLSVIQPVPFQTADGTFRVLLRSFDDVGRVCMSESCDGGVTWGYAKPTELPNPNSGIDGVKLKDGPVLLAYNTISRGVLKVAVSKDDGDTWLDVITLEEKLDMEFSYPAVIQASDGSVHITYTYNRTQIKDFCKVDITLKAKKKQFTCHGCEFTESDILNGRSNHLNVTIAFTICYGGMMEKKMPKNDNWHLVSRLKGRTLCGACAAILCCSDMKTLFDHFMDEKPVHNKTPQCQM</sequence>
<evidence type="ECO:0000259" key="1">
    <source>
        <dbReference type="Pfam" id="PF13088"/>
    </source>
</evidence>
<accession>A0A6N2M1L9</accession>
<proteinExistence type="predicted"/>